<organism evidence="1 2">
    <name type="scientific">Sorangium cellulosum</name>
    <name type="common">Polyangium cellulosum</name>
    <dbReference type="NCBI Taxonomy" id="56"/>
    <lineage>
        <taxon>Bacteria</taxon>
        <taxon>Pseudomonadati</taxon>
        <taxon>Myxococcota</taxon>
        <taxon>Polyangia</taxon>
        <taxon>Polyangiales</taxon>
        <taxon>Polyangiaceae</taxon>
        <taxon>Sorangium</taxon>
    </lineage>
</organism>
<evidence type="ECO:0000313" key="2">
    <source>
        <dbReference type="Proteomes" id="UP000238348"/>
    </source>
</evidence>
<dbReference type="Proteomes" id="UP000238348">
    <property type="component" value="Chromosome"/>
</dbReference>
<name>A0A2L0F9L9_SORCE</name>
<reference evidence="1 2" key="1">
    <citation type="submission" date="2015-09" db="EMBL/GenBank/DDBJ databases">
        <title>Sorangium comparison.</title>
        <authorList>
            <person name="Zaburannyi N."/>
            <person name="Bunk B."/>
            <person name="Overmann J."/>
            <person name="Mueller R."/>
        </authorList>
    </citation>
    <scope>NUCLEOTIDE SEQUENCE [LARGE SCALE GENOMIC DNA]</scope>
    <source>
        <strain evidence="1 2">So ce26</strain>
    </source>
</reference>
<gene>
    <name evidence="1" type="ORF">SOCE26_097420</name>
</gene>
<sequence>MTAATATQRCVLRFGHDVLHSIFQQSLTQSPPAELPPLIEALARFIRPGVHVTLLWRPHLERAIAAQHPDRTVYAIQPSIVGSSGKPRVVKRAAGSTSWKTEPLMPKRFDLENEIIVLRLYGGYSAEARSIFSPPIVTDDDHIHGLLGAEGLRPPSWMEELLARPRIQPGLFLGLSILDWRHRMLLRWLYDQRPAPKDSLAT</sequence>
<dbReference type="AlphaFoldDB" id="A0A2L0F9L9"/>
<dbReference type="RefSeq" id="WP_234023112.1">
    <property type="nucleotide sequence ID" value="NZ_CP012673.1"/>
</dbReference>
<dbReference type="EMBL" id="CP012673">
    <property type="protein sequence ID" value="AUX48211.1"/>
    <property type="molecule type" value="Genomic_DNA"/>
</dbReference>
<evidence type="ECO:0000313" key="1">
    <source>
        <dbReference type="EMBL" id="AUX48211.1"/>
    </source>
</evidence>
<protein>
    <submittedName>
        <fullName evidence="1">Uncharacterized protein</fullName>
    </submittedName>
</protein>
<proteinExistence type="predicted"/>
<accession>A0A2L0F9L9</accession>